<comment type="caution">
    <text evidence="2">The sequence shown here is derived from an EMBL/GenBank/DDBJ whole genome shotgun (WGS) entry which is preliminary data.</text>
</comment>
<dbReference type="Proteomes" id="UP000273119">
    <property type="component" value="Unassembled WGS sequence"/>
</dbReference>
<evidence type="ECO:0000313" key="3">
    <source>
        <dbReference type="Proteomes" id="UP000273119"/>
    </source>
</evidence>
<dbReference type="PANTHER" id="PTHR41773:SF1">
    <property type="entry name" value="RELA_SPOT DOMAIN-CONTAINING PROTEIN"/>
    <property type="match status" value="1"/>
</dbReference>
<dbReference type="AlphaFoldDB" id="A0A496PGY5"/>
<dbReference type="SUPFAM" id="SSF81301">
    <property type="entry name" value="Nucleotidyltransferase"/>
    <property type="match status" value="1"/>
</dbReference>
<dbReference type="Pfam" id="PF04607">
    <property type="entry name" value="RelA_SpoT"/>
    <property type="match status" value="1"/>
</dbReference>
<evidence type="ECO:0000313" key="2">
    <source>
        <dbReference type="EMBL" id="RKW69745.1"/>
    </source>
</evidence>
<dbReference type="RefSeq" id="WP_121485791.1">
    <property type="nucleotide sequence ID" value="NZ_QQXL01000007.1"/>
</dbReference>
<dbReference type="CDD" id="cd05399">
    <property type="entry name" value="NT_Rel-Spo_like"/>
    <property type="match status" value="1"/>
</dbReference>
<keyword evidence="3" id="KW-1185">Reference proteome</keyword>
<dbReference type="PANTHER" id="PTHR41773">
    <property type="entry name" value="GTP PYROPHOSPHATASE-RELATED"/>
    <property type="match status" value="1"/>
</dbReference>
<name>A0A496PGY5_9MICC</name>
<sequence length="368" mass="42349">MAQAWKQLDEALKSRVASSVDDYRALRPELEEVTEHLRREVADLFEGSDVVPLFVTARSKSVESFRQKASRTVFSQDDAQELELEFPDPVSHLHDLVGVRVIVKLPRDVREAAAVIKRRRGPFYCRSDREKDIGSLESGTYGYSSRHLVLRPRHDEVVDAFLARHPRSELPFVFEVQIRTILAHAWSEIEHDIRFKRKDPRAWSPALDRQFTASAAMLESVEGVFTDIDERHALIRSYWDAQGVGGEELSPERVGEVWRTLWPHLDRKTDNDWDWALELLHAHGIFTARELVELLDAQTITNVRAALDHRYSPGPDRLLDDLLLWTFGRDHIEKTAGEDQHRRASLGRRLQQMRTYGRGSLGGDADYS</sequence>
<proteinExistence type="predicted"/>
<dbReference type="GO" id="GO:0015969">
    <property type="term" value="P:guanosine tetraphosphate metabolic process"/>
    <property type="evidence" value="ECO:0007669"/>
    <property type="project" value="InterPro"/>
</dbReference>
<organism evidence="2 3">
    <name type="scientific">Galactobacter caseinivorans</name>
    <dbReference type="NCBI Taxonomy" id="2676123"/>
    <lineage>
        <taxon>Bacteria</taxon>
        <taxon>Bacillati</taxon>
        <taxon>Actinomycetota</taxon>
        <taxon>Actinomycetes</taxon>
        <taxon>Micrococcales</taxon>
        <taxon>Micrococcaceae</taxon>
        <taxon>Galactobacter</taxon>
    </lineage>
</organism>
<dbReference type="EMBL" id="QQXL01000007">
    <property type="protein sequence ID" value="RKW69745.1"/>
    <property type="molecule type" value="Genomic_DNA"/>
</dbReference>
<dbReference type="InterPro" id="IPR007685">
    <property type="entry name" value="RelA_SpoT"/>
</dbReference>
<accession>A0A496PGY5</accession>
<feature type="domain" description="RelA/SpoT" evidence="1">
    <location>
        <begin position="57"/>
        <end position="201"/>
    </location>
</feature>
<gene>
    <name evidence="2" type="ORF">DWQ67_11665</name>
</gene>
<evidence type="ECO:0000259" key="1">
    <source>
        <dbReference type="SMART" id="SM00954"/>
    </source>
</evidence>
<protein>
    <submittedName>
        <fullName evidence="2">(P)ppGpp synthetase</fullName>
    </submittedName>
</protein>
<dbReference type="SMART" id="SM00954">
    <property type="entry name" value="RelA_SpoT"/>
    <property type="match status" value="1"/>
</dbReference>
<reference evidence="2 3" key="1">
    <citation type="submission" date="2018-07" db="EMBL/GenBank/DDBJ databases">
        <title>Arthrobacter sp. nov., isolated from raw cow's milk with high bacterial count.</title>
        <authorList>
            <person name="Hahne J."/>
            <person name="Isele D."/>
            <person name="Lipski A."/>
        </authorList>
    </citation>
    <scope>NUCLEOTIDE SEQUENCE [LARGE SCALE GENOMIC DNA]</scope>
    <source>
        <strain evidence="2 3">JZ R-183</strain>
    </source>
</reference>
<dbReference type="Gene3D" id="3.30.460.10">
    <property type="entry name" value="Beta Polymerase, domain 2"/>
    <property type="match status" value="1"/>
</dbReference>
<dbReference type="InterPro" id="IPR043519">
    <property type="entry name" value="NT_sf"/>
</dbReference>